<feature type="signal peptide" evidence="2">
    <location>
        <begin position="1"/>
        <end position="23"/>
    </location>
</feature>
<protein>
    <submittedName>
        <fullName evidence="3">Uncharacterized protein</fullName>
    </submittedName>
</protein>
<dbReference type="STRING" id="3871.A0A4P1QY79"/>
<keyword evidence="4" id="KW-1185">Reference proteome</keyword>
<evidence type="ECO:0000313" key="3">
    <source>
        <dbReference type="EMBL" id="OIV97663.1"/>
    </source>
</evidence>
<keyword evidence="2" id="KW-0732">Signal</keyword>
<proteinExistence type="predicted"/>
<evidence type="ECO:0000256" key="1">
    <source>
        <dbReference type="SAM" id="MobiDB-lite"/>
    </source>
</evidence>
<dbReference type="PANTHER" id="PTHR37249:SF3">
    <property type="entry name" value="OS03G0206201 PROTEIN"/>
    <property type="match status" value="1"/>
</dbReference>
<gene>
    <name evidence="3" type="ORF">TanjilG_12420</name>
</gene>
<feature type="compositionally biased region" description="Polar residues" evidence="1">
    <location>
        <begin position="72"/>
        <end position="81"/>
    </location>
</feature>
<dbReference type="PANTHER" id="PTHR37249">
    <property type="entry name" value="OS03G0206201 PROTEIN"/>
    <property type="match status" value="1"/>
</dbReference>
<dbReference type="AlphaFoldDB" id="A0A4P1QY79"/>
<dbReference type="OrthoDB" id="1425109at2759"/>
<organism evidence="3 4">
    <name type="scientific">Lupinus angustifolius</name>
    <name type="common">Narrow-leaved blue lupine</name>
    <dbReference type="NCBI Taxonomy" id="3871"/>
    <lineage>
        <taxon>Eukaryota</taxon>
        <taxon>Viridiplantae</taxon>
        <taxon>Streptophyta</taxon>
        <taxon>Embryophyta</taxon>
        <taxon>Tracheophyta</taxon>
        <taxon>Spermatophyta</taxon>
        <taxon>Magnoliopsida</taxon>
        <taxon>eudicotyledons</taxon>
        <taxon>Gunneridae</taxon>
        <taxon>Pentapetalae</taxon>
        <taxon>rosids</taxon>
        <taxon>fabids</taxon>
        <taxon>Fabales</taxon>
        <taxon>Fabaceae</taxon>
        <taxon>Papilionoideae</taxon>
        <taxon>50 kb inversion clade</taxon>
        <taxon>genistoids sensu lato</taxon>
        <taxon>core genistoids</taxon>
        <taxon>Genisteae</taxon>
        <taxon>Lupinus</taxon>
    </lineage>
</organism>
<evidence type="ECO:0000313" key="4">
    <source>
        <dbReference type="Proteomes" id="UP000188354"/>
    </source>
</evidence>
<dbReference type="Gramene" id="OIV97663">
    <property type="protein sequence ID" value="OIV97663"/>
    <property type="gene ID" value="TanjilG_12420"/>
</dbReference>
<evidence type="ECO:0000256" key="2">
    <source>
        <dbReference type="SAM" id="SignalP"/>
    </source>
</evidence>
<accession>A0A4P1QY79</accession>
<dbReference type="KEGG" id="lang:109326235"/>
<reference evidence="3 4" key="1">
    <citation type="journal article" date="2017" name="Plant Biotechnol. J.">
        <title>A comprehensive draft genome sequence for lupin (Lupinus angustifolius), an emerging health food: insights into plant-microbe interactions and legume evolution.</title>
        <authorList>
            <person name="Hane J.K."/>
            <person name="Ming Y."/>
            <person name="Kamphuis L.G."/>
            <person name="Nelson M.N."/>
            <person name="Garg G."/>
            <person name="Atkins C.A."/>
            <person name="Bayer P.E."/>
            <person name="Bravo A."/>
            <person name="Bringans S."/>
            <person name="Cannon S."/>
            <person name="Edwards D."/>
            <person name="Foley R."/>
            <person name="Gao L.L."/>
            <person name="Harrison M.J."/>
            <person name="Huang W."/>
            <person name="Hurgobin B."/>
            <person name="Li S."/>
            <person name="Liu C.W."/>
            <person name="McGrath A."/>
            <person name="Morahan G."/>
            <person name="Murray J."/>
            <person name="Weller J."/>
            <person name="Jian J."/>
            <person name="Singh K.B."/>
        </authorList>
    </citation>
    <scope>NUCLEOTIDE SEQUENCE [LARGE SCALE GENOMIC DNA]</scope>
    <source>
        <strain evidence="4">cv. Tanjil</strain>
        <tissue evidence="3">Whole plant</tissue>
    </source>
</reference>
<sequence>MKVHSFCALFFVFGAALVFSTFSFPIDDDGSWFPGLFATNYGERRTVIVKGRKLKENDKGIIGSNYKGDMGSVTTNDYNPTNPMPDAKNYVKGGTIEHDQPIGPYKPKPMPPPADNGDQS</sequence>
<dbReference type="EMBL" id="CM007374">
    <property type="protein sequence ID" value="OIV97663.1"/>
    <property type="molecule type" value="Genomic_DNA"/>
</dbReference>
<feature type="region of interest" description="Disordered" evidence="1">
    <location>
        <begin position="72"/>
        <end position="120"/>
    </location>
</feature>
<name>A0A4P1QY79_LUPAN</name>
<dbReference type="Proteomes" id="UP000188354">
    <property type="component" value="Chromosome LG14"/>
</dbReference>
<feature type="compositionally biased region" description="Pro residues" evidence="1">
    <location>
        <begin position="104"/>
        <end position="114"/>
    </location>
</feature>
<feature type="chain" id="PRO_5020027302" evidence="2">
    <location>
        <begin position="24"/>
        <end position="120"/>
    </location>
</feature>